<dbReference type="Gene3D" id="1.10.3210.10">
    <property type="entry name" value="Hypothetical protein af1432"/>
    <property type="match status" value="1"/>
</dbReference>
<evidence type="ECO:0000313" key="2">
    <source>
        <dbReference type="Proteomes" id="UP000676169"/>
    </source>
</evidence>
<dbReference type="Pfam" id="PF13328">
    <property type="entry name" value="HD_4"/>
    <property type="match status" value="1"/>
</dbReference>
<evidence type="ECO:0000313" key="1">
    <source>
        <dbReference type="EMBL" id="QUE53211.1"/>
    </source>
</evidence>
<keyword evidence="2" id="KW-1185">Reference proteome</keyword>
<dbReference type="PANTHER" id="PTHR46246:SF1">
    <property type="entry name" value="GUANOSINE-3',5'-BIS(DIPHOSPHATE) 3'-PYROPHOSPHOHYDROLASE MESH1"/>
    <property type="match status" value="1"/>
</dbReference>
<accession>A0A975J3D9</accession>
<organism evidence="1 2">
    <name type="scientific">Luteolibacter ambystomatis</name>
    <dbReference type="NCBI Taxonomy" id="2824561"/>
    <lineage>
        <taxon>Bacteria</taxon>
        <taxon>Pseudomonadati</taxon>
        <taxon>Verrucomicrobiota</taxon>
        <taxon>Verrucomicrobiia</taxon>
        <taxon>Verrucomicrobiales</taxon>
        <taxon>Verrucomicrobiaceae</taxon>
        <taxon>Luteolibacter</taxon>
    </lineage>
</organism>
<protein>
    <submittedName>
        <fullName evidence="1">HD domain-containing protein</fullName>
    </submittedName>
</protein>
<dbReference type="InterPro" id="IPR052194">
    <property type="entry name" value="MESH1"/>
</dbReference>
<reference evidence="1" key="1">
    <citation type="submission" date="2021-04" db="EMBL/GenBank/DDBJ databases">
        <title>Luteolibacter sp. 32A isolated from the skin of an Anderson's salamander (Ambystoma andersonii).</title>
        <authorList>
            <person name="Spergser J."/>
            <person name="Busse H.-J."/>
        </authorList>
    </citation>
    <scope>NUCLEOTIDE SEQUENCE</scope>
    <source>
        <strain evidence="1">32A</strain>
    </source>
</reference>
<sequence length="163" mass="18003">MKGSKLPYFVHCSGVAATVSSTFQCQDAEVVAAAFLHDVLEKTRMTAKKLESLMGRRVMALVQMLTKPSRGNPKDYWERLREAGWEARLIKMADALDHLAEPSNKLPARIVTGHKTLALAFGKEREIQLAREVLSAALDNAVMSVVQESGDDRVHQTGANLTR</sequence>
<name>A0A975J3D9_9BACT</name>
<gene>
    <name evidence="1" type="ORF">KBB96_09990</name>
</gene>
<dbReference type="AlphaFoldDB" id="A0A975J3D9"/>
<dbReference type="GO" id="GO:0008893">
    <property type="term" value="F:guanosine-3',5'-bis(diphosphate) 3'-diphosphatase activity"/>
    <property type="evidence" value="ECO:0007669"/>
    <property type="project" value="TreeGrafter"/>
</dbReference>
<dbReference type="EMBL" id="CP073100">
    <property type="protein sequence ID" value="QUE53211.1"/>
    <property type="molecule type" value="Genomic_DNA"/>
</dbReference>
<dbReference type="KEGG" id="lamb:KBB96_09990"/>
<dbReference type="Proteomes" id="UP000676169">
    <property type="component" value="Chromosome"/>
</dbReference>
<dbReference type="PANTHER" id="PTHR46246">
    <property type="entry name" value="GUANOSINE-3',5'-BIS(DIPHOSPHATE) 3'-PYROPHOSPHOHYDROLASE MESH1"/>
    <property type="match status" value="1"/>
</dbReference>
<proteinExistence type="predicted"/>
<dbReference type="SUPFAM" id="SSF109604">
    <property type="entry name" value="HD-domain/PDEase-like"/>
    <property type="match status" value="1"/>
</dbReference>